<evidence type="ECO:0000313" key="2">
    <source>
        <dbReference type="Proteomes" id="UP000225379"/>
    </source>
</evidence>
<sequence>MIRAFNQAQIRRCLQLVESAHRNVYAGAGLTALMDVRGIYETVAGFLHFEAKLQALLEEGDLQKIHDFVSARSFSTRLEHLIEVAGTKDVQATSILTQVDRMAKARPEFRKEYDHLCEYTHPNSFGAFLYFAQPSDRGSVVTFSDAGPDPKEDLRWVLVGGHLLSHLVEALERIDAALPGLSDRGREQRPGQI</sequence>
<dbReference type="Proteomes" id="UP000225379">
    <property type="component" value="Unassembled WGS sequence"/>
</dbReference>
<gene>
    <name evidence="1" type="ORF">CRT60_00955</name>
</gene>
<keyword evidence="2" id="KW-1185">Reference proteome</keyword>
<dbReference type="EMBL" id="PDKW01000036">
    <property type="protein sequence ID" value="PGH59233.1"/>
    <property type="molecule type" value="Genomic_DNA"/>
</dbReference>
<dbReference type="OrthoDB" id="8453011at2"/>
<proteinExistence type="predicted"/>
<comment type="caution">
    <text evidence="1">The sequence shown here is derived from an EMBL/GenBank/DDBJ whole genome shotgun (WGS) entry which is preliminary data.</text>
</comment>
<organism evidence="1 2">
    <name type="scientific">Azospirillum palustre</name>
    <dbReference type="NCBI Taxonomy" id="2044885"/>
    <lineage>
        <taxon>Bacteria</taxon>
        <taxon>Pseudomonadati</taxon>
        <taxon>Pseudomonadota</taxon>
        <taxon>Alphaproteobacteria</taxon>
        <taxon>Rhodospirillales</taxon>
        <taxon>Azospirillaceae</taxon>
        <taxon>Azospirillum</taxon>
    </lineage>
</organism>
<evidence type="ECO:0000313" key="1">
    <source>
        <dbReference type="EMBL" id="PGH59233.1"/>
    </source>
</evidence>
<accession>A0A2B8BNW8</accession>
<dbReference type="AlphaFoldDB" id="A0A2B8BNW8"/>
<reference evidence="2" key="1">
    <citation type="submission" date="2017-10" db="EMBL/GenBank/DDBJ databases">
        <authorList>
            <person name="Kravchenko I.K."/>
            <person name="Grouzdev D.S."/>
        </authorList>
    </citation>
    <scope>NUCLEOTIDE SEQUENCE [LARGE SCALE GENOMIC DNA]</scope>
    <source>
        <strain evidence="2">B2</strain>
    </source>
</reference>
<name>A0A2B8BNW8_9PROT</name>
<protein>
    <submittedName>
        <fullName evidence="1">Uncharacterized protein</fullName>
    </submittedName>
</protein>